<proteinExistence type="inferred from homology"/>
<evidence type="ECO:0000313" key="2">
    <source>
        <dbReference type="EMBL" id="PZO12867.1"/>
    </source>
</evidence>
<dbReference type="Proteomes" id="UP000249354">
    <property type="component" value="Unassembled WGS sequence"/>
</dbReference>
<reference evidence="3" key="1">
    <citation type="submission" date="2018-04" db="EMBL/GenBank/DDBJ databases">
        <authorList>
            <person name="Cornet L."/>
        </authorList>
    </citation>
    <scope>NUCLEOTIDE SEQUENCE [LARGE SCALE GENOMIC DNA]</scope>
</reference>
<dbReference type="PANTHER" id="PTHR12149">
    <property type="entry name" value="FRUCTOSAMINE 3 KINASE-RELATED PROTEIN"/>
    <property type="match status" value="1"/>
</dbReference>
<gene>
    <name evidence="2" type="ORF">DCF25_16885</name>
</gene>
<sequence length="302" mass="33590">MPPLSRTLAQPIADHISEITGQFFQIERQQTVGGGCINQSVAVSGGVGGASPQETRTFFVKINRADRLAMFEAERDGLQEIYESQTIRVPQPLGCGIIGDSSYIVMEWLSLGSGGSDQSWQQMGDRLAAMHNVTSTQGFGWHRDNTIGATPQQNGWCADWSEFWRDRRLGPQFEMAHDKGAHFPRRDELMSALPRLLCDHTPSPALLHGDLWSGNSAITSAGEPVIVDPATYYGDSETDLAMTELFGRLPASFYQAYQSVRPLNAGYEQRKILYNLYHIINHYNLFGGGYLDQANRMIDQVL</sequence>
<dbReference type="AlphaFoldDB" id="A0A2W4U103"/>
<accession>A0A2W4U103</accession>
<dbReference type="InterPro" id="IPR016477">
    <property type="entry name" value="Fructo-/Ketosamine-3-kinase"/>
</dbReference>
<evidence type="ECO:0000256" key="1">
    <source>
        <dbReference type="PIRNR" id="PIRNR006221"/>
    </source>
</evidence>
<dbReference type="GO" id="GO:0016301">
    <property type="term" value="F:kinase activity"/>
    <property type="evidence" value="ECO:0007669"/>
    <property type="project" value="UniProtKB-UniRule"/>
</dbReference>
<evidence type="ECO:0000313" key="3">
    <source>
        <dbReference type="Proteomes" id="UP000249354"/>
    </source>
</evidence>
<organism evidence="2 3">
    <name type="scientific">Leptolyngbya foveolarum</name>
    <dbReference type="NCBI Taxonomy" id="47253"/>
    <lineage>
        <taxon>Bacteria</taxon>
        <taxon>Bacillati</taxon>
        <taxon>Cyanobacteriota</taxon>
        <taxon>Cyanophyceae</taxon>
        <taxon>Leptolyngbyales</taxon>
        <taxon>Leptolyngbyaceae</taxon>
        <taxon>Leptolyngbya group</taxon>
        <taxon>Leptolyngbya</taxon>
    </lineage>
</organism>
<comment type="caution">
    <text evidence="2">The sequence shown here is derived from an EMBL/GenBank/DDBJ whole genome shotgun (WGS) entry which is preliminary data.</text>
</comment>
<evidence type="ECO:0008006" key="4">
    <source>
        <dbReference type="Google" id="ProtNLM"/>
    </source>
</evidence>
<comment type="similarity">
    <text evidence="1">Belongs to the fructosamine kinase family.</text>
</comment>
<dbReference type="EMBL" id="QBMC01000137">
    <property type="protein sequence ID" value="PZO12867.1"/>
    <property type="molecule type" value="Genomic_DNA"/>
</dbReference>
<dbReference type="Pfam" id="PF03881">
    <property type="entry name" value="Fructosamin_kin"/>
    <property type="match status" value="1"/>
</dbReference>
<protein>
    <recommendedName>
        <fullName evidence="4">Fructosamine kinase family protein</fullName>
    </recommendedName>
</protein>
<dbReference type="PIRSF" id="PIRSF006221">
    <property type="entry name" value="Ketosamine-3-kinase"/>
    <property type="match status" value="1"/>
</dbReference>
<reference evidence="2 3" key="2">
    <citation type="submission" date="2018-06" db="EMBL/GenBank/DDBJ databases">
        <title>Metagenomic assembly of (sub)arctic Cyanobacteria and their associated microbiome from non-axenic cultures.</title>
        <authorList>
            <person name="Baurain D."/>
        </authorList>
    </citation>
    <scope>NUCLEOTIDE SEQUENCE [LARGE SCALE GENOMIC DNA]</scope>
    <source>
        <strain evidence="2">ULC129bin1</strain>
    </source>
</reference>
<dbReference type="InterPro" id="IPR011009">
    <property type="entry name" value="Kinase-like_dom_sf"/>
</dbReference>
<dbReference type="PANTHER" id="PTHR12149:SF8">
    <property type="entry name" value="PROTEIN-RIBULOSAMINE 3-KINASE"/>
    <property type="match status" value="1"/>
</dbReference>
<dbReference type="Gene3D" id="3.30.200.20">
    <property type="entry name" value="Phosphorylase Kinase, domain 1"/>
    <property type="match status" value="1"/>
</dbReference>
<keyword evidence="1" id="KW-0808">Transferase</keyword>
<name>A0A2W4U103_9CYAN</name>
<keyword evidence="1" id="KW-0418">Kinase</keyword>
<dbReference type="SUPFAM" id="SSF56112">
    <property type="entry name" value="Protein kinase-like (PK-like)"/>
    <property type="match status" value="1"/>
</dbReference>
<dbReference type="Gene3D" id="3.90.1200.10">
    <property type="match status" value="1"/>
</dbReference>